<dbReference type="PROSITE" id="PS52015">
    <property type="entry name" value="TONB_CTD"/>
    <property type="match status" value="1"/>
</dbReference>
<protein>
    <submittedName>
        <fullName evidence="2">TonB-like protein</fullName>
    </submittedName>
</protein>
<evidence type="ECO:0000259" key="1">
    <source>
        <dbReference type="PROSITE" id="PS52015"/>
    </source>
</evidence>
<gene>
    <name evidence="2" type="ORF">T190607A01A_11121</name>
</gene>
<dbReference type="Proteomes" id="UP001497416">
    <property type="component" value="Unassembled WGS sequence"/>
</dbReference>
<dbReference type="Pfam" id="PF03544">
    <property type="entry name" value="TonB_C"/>
    <property type="match status" value="1"/>
</dbReference>
<dbReference type="InterPro" id="IPR037682">
    <property type="entry name" value="TonB_C"/>
</dbReference>
<dbReference type="SUPFAM" id="SSF74653">
    <property type="entry name" value="TolA/TonB C-terminal domain"/>
    <property type="match status" value="1"/>
</dbReference>
<dbReference type="RefSeq" id="WP_348710928.1">
    <property type="nucleotide sequence ID" value="NZ_CAXIXY010000003.1"/>
</dbReference>
<feature type="domain" description="TonB C-terminal" evidence="1">
    <location>
        <begin position="147"/>
        <end position="237"/>
    </location>
</feature>
<organism evidence="2 3">
    <name type="scientific">Tenacibaculum platacis</name>
    <dbReference type="NCBI Taxonomy" id="3137852"/>
    <lineage>
        <taxon>Bacteria</taxon>
        <taxon>Pseudomonadati</taxon>
        <taxon>Bacteroidota</taxon>
        <taxon>Flavobacteriia</taxon>
        <taxon>Flavobacteriales</taxon>
        <taxon>Flavobacteriaceae</taxon>
        <taxon>Tenacibaculum</taxon>
    </lineage>
</organism>
<keyword evidence="3" id="KW-1185">Reference proteome</keyword>
<proteinExistence type="predicted"/>
<comment type="caution">
    <text evidence="2">The sequence shown here is derived from an EMBL/GenBank/DDBJ whole genome shotgun (WGS) entry which is preliminary data.</text>
</comment>
<name>A0ABM9NW52_9FLAO</name>
<reference evidence="2 3" key="1">
    <citation type="submission" date="2024-05" db="EMBL/GenBank/DDBJ databases">
        <authorList>
            <person name="Duchaud E."/>
        </authorList>
    </citation>
    <scope>NUCLEOTIDE SEQUENCE [LARGE SCALE GENOMIC DNA]</scope>
    <source>
        <strain evidence="2">Ena-SAMPLE-TAB-13-05-2024-13:56:06:370-140302</strain>
    </source>
</reference>
<sequence>MKTPLRLLVYLFLVNIITAQTNKVCSSKVVVVEDLNSIDKCKALNDKLSNKEKPSRQIYLRLSHVNRRFLRKRKPDVKSIRKAKEAVQAISELDSKGLNKDSNKTAILSENLVTKKHSSSIFKLNEVDYIPVFNSCSETKDMNTLKCFKSEIGKHIQNNFEYPEEALENDITGKITVKFIFDKNGNIKINEVLDENEDKILGDYTKNLILKLPKFKPAKKNGVSVPLSYELSLDFSL</sequence>
<accession>A0ABM9NW52</accession>
<dbReference type="EMBL" id="CAXIXY010000003">
    <property type="protein sequence ID" value="CAL2080984.1"/>
    <property type="molecule type" value="Genomic_DNA"/>
</dbReference>
<evidence type="ECO:0000313" key="3">
    <source>
        <dbReference type="Proteomes" id="UP001497416"/>
    </source>
</evidence>
<dbReference type="Gene3D" id="3.30.1150.10">
    <property type="match status" value="1"/>
</dbReference>
<evidence type="ECO:0000313" key="2">
    <source>
        <dbReference type="EMBL" id="CAL2080984.1"/>
    </source>
</evidence>